<evidence type="ECO:0000313" key="2">
    <source>
        <dbReference type="EMBL" id="RZM76573.1"/>
    </source>
</evidence>
<accession>A0A4Q7E484</accession>
<gene>
    <name evidence="2" type="ORF">DYY88_18080</name>
</gene>
<dbReference type="SUPFAM" id="SSF51126">
    <property type="entry name" value="Pectin lyase-like"/>
    <property type="match status" value="4"/>
</dbReference>
<sequence length="1252" mass="127450">MGIKAYEKPRTPGLYDDGVEIVLSGKNCMTAPRFTMSLGFASTLMGIASLTLMMDEAGAQLIPDDTLGAENSTVGVGAIEGLPTTLIEGGAIRESNLFHSFLEFNVGDGQAIYFANPLGIESILSRVTGGNPSNIFGTLGVAGTADLFLVNPNGIVFGENATLDIPGSFYGTTADAILLGDEGLFSATDPEQSTLLTVRPEVSFFNYLTAASGDIESRGALAAGENLTLAGNRLELQGQVAAGADLTLLGREVVQIRDSADVPFIGFAGGDLLVQGNEQVDIVALSHPDSGLYSYGDMVLRSANPVGGDAHYWSAGSFRVETLDGKIGDLFSPVDPIIRTAGDVVIDEYEGSSLHILAGGSVDLGTATITAPDAGELNIDFLREDITLSDGTLVQIDGGAQPTLDVRAGVSPEALGEPPLQLLTGFNNNTDNFRGNAFVTGEPSNADVTIGDVFMAAPSGLVLLTTQYQPNTNIAGGSIWVTGEGSRGIGIRTWGGLLGPGGAVYVDARDHVVVTNSLIDTQSFLGAGDVVINAGDTVRFERQNRFTGVSVAGAVGSGGDIRVTATDLEVINGASLSSNTFFRANAGNIVIESRDTVVFDGGSYAFSGVSSRAAGISEASGSGGNVAIRTGSLAVINGSRLVASTGGRGNAGNVVIETNDLKITSGGFISTDSLEDSTGNGGDISINSRNSVEISGVSLADLNAGDVPDASGLFAQTRGFGRAGDISLSTGQLIVRDGGAISTETDGFGNGGDLVIIADEVLVSGGSPDQSFSSSINASAERNSVGNAGDVNIATRQLIAEDGGFIASSAGVNSFGNAGDVIIEASELIELRRRTLDGDNPTSISVAVEDGGRGNSGDLSISTGDLFLIDGGSLLAQNLGSGEGGSINVDVSNLARIISGNGGISLINATVGPAASGQPSNISLETQRLELLDGGQIVTSTFGEVDAGNILISATESIGIRGFSQDGNFSSGIFARSLFSFDESADQFGNVEFLVSEATGSGGDIQINSNALNISNRGEIGTDSFGSADAGDLVINLGSLTLEDGNISTISAQGSGGNITVSADEITLFGDSDISTFVPLGAGFGGNIILSADLIIALDDSDILAFAPEGSGGNIILDTPAFFGENYVPGSPPPFDLNNRVDINATGRLSSGNISVPDVSVIENSLNELSGDLVDTATLTAGSCIARSDDTEGSFVVTGAEGLPQRPDGDSVSAFPTGEVRALSDAPAATIREPDGVYQLADGRLVLSVSCR</sequence>
<protein>
    <submittedName>
        <fullName evidence="2">Filamentous hemagglutinin N-terminal domain-containing protein</fullName>
    </submittedName>
</protein>
<keyword evidence="3" id="KW-1185">Reference proteome</keyword>
<feature type="domain" description="Filamentous haemagglutinin FhaB/tRNA nuclease CdiA-like TPS" evidence="1">
    <location>
        <begin position="68"/>
        <end position="180"/>
    </location>
</feature>
<dbReference type="InterPro" id="IPR011050">
    <property type="entry name" value="Pectin_lyase_fold/virulence"/>
</dbReference>
<dbReference type="Pfam" id="PF05860">
    <property type="entry name" value="TPS"/>
    <property type="match status" value="1"/>
</dbReference>
<dbReference type="InterPro" id="IPR012334">
    <property type="entry name" value="Pectin_lyas_fold"/>
</dbReference>
<comment type="caution">
    <text evidence="2">The sequence shown here is derived from an EMBL/GenBank/DDBJ whole genome shotgun (WGS) entry which is preliminary data.</text>
</comment>
<evidence type="ECO:0000313" key="3">
    <source>
        <dbReference type="Proteomes" id="UP000292459"/>
    </source>
</evidence>
<dbReference type="InterPro" id="IPR008638">
    <property type="entry name" value="FhaB/CdiA-like_TPS"/>
</dbReference>
<organism evidence="2 3">
    <name type="scientific">Leptolyngbya iicbica LK</name>
    <dbReference type="NCBI Taxonomy" id="2294035"/>
    <lineage>
        <taxon>Bacteria</taxon>
        <taxon>Bacillati</taxon>
        <taxon>Cyanobacteriota</taxon>
        <taxon>Cyanophyceae</taxon>
        <taxon>Leptolyngbyales</taxon>
        <taxon>Leptolyngbyaceae</taxon>
        <taxon>Leptolyngbya group</taxon>
        <taxon>Leptolyngbya</taxon>
        <taxon>Leptolyngbya iicbica</taxon>
    </lineage>
</organism>
<dbReference type="Gene3D" id="2.160.20.10">
    <property type="entry name" value="Single-stranded right-handed beta-helix, Pectin lyase-like"/>
    <property type="match status" value="4"/>
</dbReference>
<dbReference type="OrthoDB" id="526886at2"/>
<reference evidence="2 3" key="1">
    <citation type="submission" date="2018-11" db="EMBL/GenBank/DDBJ databases">
        <title>Whole genome sequencing of an environmental sample.</title>
        <authorList>
            <person name="Sarangi A.N."/>
            <person name="Singh D."/>
            <person name="Tripathy S."/>
        </authorList>
    </citation>
    <scope>NUCLEOTIDE SEQUENCE [LARGE SCALE GENOMIC DNA]</scope>
    <source>
        <strain evidence="2 3">Lakshadweep</strain>
    </source>
</reference>
<evidence type="ECO:0000259" key="1">
    <source>
        <dbReference type="SMART" id="SM00912"/>
    </source>
</evidence>
<dbReference type="EMBL" id="QVFV01000005">
    <property type="protein sequence ID" value="RZM76573.1"/>
    <property type="molecule type" value="Genomic_DNA"/>
</dbReference>
<dbReference type="Proteomes" id="UP000292459">
    <property type="component" value="Unassembled WGS sequence"/>
</dbReference>
<dbReference type="SMART" id="SM00912">
    <property type="entry name" value="Haemagg_act"/>
    <property type="match status" value="1"/>
</dbReference>
<dbReference type="NCBIfam" id="TIGR01901">
    <property type="entry name" value="adhes_NPXG"/>
    <property type="match status" value="1"/>
</dbReference>
<dbReference type="RefSeq" id="WP_130199506.1">
    <property type="nucleotide sequence ID" value="NZ_QVFV01000005.1"/>
</dbReference>
<proteinExistence type="predicted"/>
<dbReference type="AlphaFoldDB" id="A0A4Q7E484"/>
<name>A0A4Q7E484_9CYAN</name>